<dbReference type="VEuPathDB" id="FungiDB:RhiirFUN_013174"/>
<comment type="caution">
    <text evidence="2">The sequence shown here is derived from an EMBL/GenBank/DDBJ whole genome shotgun (WGS) entry which is preliminary data.</text>
</comment>
<dbReference type="EMBL" id="AUPC02000245">
    <property type="protein sequence ID" value="POG64280.1"/>
    <property type="molecule type" value="Genomic_DNA"/>
</dbReference>
<keyword evidence="1" id="KW-0732">Signal</keyword>
<evidence type="ECO:0000256" key="1">
    <source>
        <dbReference type="SAM" id="SignalP"/>
    </source>
</evidence>
<name>A0A2P4PFZ6_RHIID</name>
<feature type="signal peptide" evidence="1">
    <location>
        <begin position="1"/>
        <end position="25"/>
    </location>
</feature>
<protein>
    <submittedName>
        <fullName evidence="2">Uncharacterized protein</fullName>
    </submittedName>
</protein>
<dbReference type="AlphaFoldDB" id="A0A2P4PFZ6"/>
<evidence type="ECO:0000313" key="3">
    <source>
        <dbReference type="Proteomes" id="UP000018888"/>
    </source>
</evidence>
<reference evidence="2 3" key="2">
    <citation type="journal article" date="2018" name="New Phytol.">
        <title>High intraspecific genome diversity in the model arbuscular mycorrhizal symbiont Rhizophagus irregularis.</title>
        <authorList>
            <person name="Chen E.C.H."/>
            <person name="Morin E."/>
            <person name="Beaudet D."/>
            <person name="Noel J."/>
            <person name="Yildirir G."/>
            <person name="Ndikumana S."/>
            <person name="Charron P."/>
            <person name="St-Onge C."/>
            <person name="Giorgi J."/>
            <person name="Kruger M."/>
            <person name="Marton T."/>
            <person name="Ropars J."/>
            <person name="Grigoriev I.V."/>
            <person name="Hainaut M."/>
            <person name="Henrissat B."/>
            <person name="Roux C."/>
            <person name="Martin F."/>
            <person name="Corradi N."/>
        </authorList>
    </citation>
    <scope>NUCLEOTIDE SEQUENCE [LARGE SCALE GENOMIC DNA]</scope>
    <source>
        <strain evidence="2 3">DAOM 197198</strain>
    </source>
</reference>
<reference evidence="2 3" key="1">
    <citation type="journal article" date="2013" name="Proc. Natl. Acad. Sci. U.S.A.">
        <title>Genome of an arbuscular mycorrhizal fungus provides insight into the oldest plant symbiosis.</title>
        <authorList>
            <person name="Tisserant E."/>
            <person name="Malbreil M."/>
            <person name="Kuo A."/>
            <person name="Kohler A."/>
            <person name="Symeonidi A."/>
            <person name="Balestrini R."/>
            <person name="Charron P."/>
            <person name="Duensing N."/>
            <person name="Frei Dit Frey N."/>
            <person name="Gianinazzi-Pearson V."/>
            <person name="Gilbert L.B."/>
            <person name="Handa Y."/>
            <person name="Herr J.R."/>
            <person name="Hijri M."/>
            <person name="Koul R."/>
            <person name="Kawaguchi M."/>
            <person name="Krajinski F."/>
            <person name="Lammers P.J."/>
            <person name="Masclaux F.G."/>
            <person name="Murat C."/>
            <person name="Morin E."/>
            <person name="Ndikumana S."/>
            <person name="Pagni M."/>
            <person name="Petitpierre D."/>
            <person name="Requena N."/>
            <person name="Rosikiewicz P."/>
            <person name="Riley R."/>
            <person name="Saito K."/>
            <person name="San Clemente H."/>
            <person name="Shapiro H."/>
            <person name="van Tuinen D."/>
            <person name="Becard G."/>
            <person name="Bonfante P."/>
            <person name="Paszkowski U."/>
            <person name="Shachar-Hill Y.Y."/>
            <person name="Tuskan G.A."/>
            <person name="Young P.W."/>
            <person name="Sanders I.R."/>
            <person name="Henrissat B."/>
            <person name="Rensing S.A."/>
            <person name="Grigoriev I.V."/>
            <person name="Corradi N."/>
            <person name="Roux C."/>
            <person name="Martin F."/>
        </authorList>
    </citation>
    <scope>NUCLEOTIDE SEQUENCE [LARGE SCALE GENOMIC DNA]</scope>
    <source>
        <strain evidence="2 3">DAOM 197198</strain>
    </source>
</reference>
<feature type="non-terminal residue" evidence="2">
    <location>
        <position position="72"/>
    </location>
</feature>
<evidence type="ECO:0000313" key="2">
    <source>
        <dbReference type="EMBL" id="POG64280.1"/>
    </source>
</evidence>
<sequence length="72" mass="7996">MKTLHPRSSCSLLIILLMSIQKVSSQQLNRTYSIAPNYPNNDRTGLYILAIPCIICNQLSLAGKFENPKSSS</sequence>
<proteinExistence type="predicted"/>
<feature type="chain" id="PRO_5015163543" evidence="1">
    <location>
        <begin position="26"/>
        <end position="72"/>
    </location>
</feature>
<keyword evidence="3" id="KW-1185">Reference proteome</keyword>
<organism evidence="2 3">
    <name type="scientific">Rhizophagus irregularis (strain DAOM 181602 / DAOM 197198 / MUCL 43194)</name>
    <name type="common">Arbuscular mycorrhizal fungus</name>
    <name type="synonym">Glomus intraradices</name>
    <dbReference type="NCBI Taxonomy" id="747089"/>
    <lineage>
        <taxon>Eukaryota</taxon>
        <taxon>Fungi</taxon>
        <taxon>Fungi incertae sedis</taxon>
        <taxon>Mucoromycota</taxon>
        <taxon>Glomeromycotina</taxon>
        <taxon>Glomeromycetes</taxon>
        <taxon>Glomerales</taxon>
        <taxon>Glomeraceae</taxon>
        <taxon>Rhizophagus</taxon>
    </lineage>
</organism>
<dbReference type="Proteomes" id="UP000018888">
    <property type="component" value="Unassembled WGS sequence"/>
</dbReference>
<accession>A0A2P4PFZ6</accession>
<gene>
    <name evidence="2" type="ORF">GLOIN_2v1677558</name>
</gene>